<reference evidence="2" key="1">
    <citation type="submission" date="2019-08" db="EMBL/GenBank/DDBJ databases">
        <authorList>
            <person name="Kucharzyk K."/>
            <person name="Murdoch R.W."/>
            <person name="Higgins S."/>
            <person name="Loffler F."/>
        </authorList>
    </citation>
    <scope>NUCLEOTIDE SEQUENCE</scope>
</reference>
<accession>A0A644Z0B5</accession>
<organism evidence="2">
    <name type="scientific">bioreactor metagenome</name>
    <dbReference type="NCBI Taxonomy" id="1076179"/>
    <lineage>
        <taxon>unclassified sequences</taxon>
        <taxon>metagenomes</taxon>
        <taxon>ecological metagenomes</taxon>
    </lineage>
</organism>
<protein>
    <submittedName>
        <fullName evidence="2">Uncharacterized protein</fullName>
    </submittedName>
</protein>
<comment type="caution">
    <text evidence="2">The sequence shown here is derived from an EMBL/GenBank/DDBJ whole genome shotgun (WGS) entry which is preliminary data.</text>
</comment>
<feature type="compositionally biased region" description="Polar residues" evidence="1">
    <location>
        <begin position="24"/>
        <end position="36"/>
    </location>
</feature>
<dbReference type="EMBL" id="VSSQ01006292">
    <property type="protein sequence ID" value="MPM32183.1"/>
    <property type="molecule type" value="Genomic_DNA"/>
</dbReference>
<gene>
    <name evidence="2" type="ORF">SDC9_78742</name>
</gene>
<name>A0A644Z0B5_9ZZZZ</name>
<sequence>MVYKDRRYEGDFADGKFRGKIQDSTKIYSESGNAPNGKTDDENPT</sequence>
<feature type="region of interest" description="Disordered" evidence="1">
    <location>
        <begin position="23"/>
        <end position="45"/>
    </location>
</feature>
<dbReference type="AlphaFoldDB" id="A0A644Z0B5"/>
<evidence type="ECO:0000313" key="2">
    <source>
        <dbReference type="EMBL" id="MPM32183.1"/>
    </source>
</evidence>
<proteinExistence type="predicted"/>
<evidence type="ECO:0000256" key="1">
    <source>
        <dbReference type="SAM" id="MobiDB-lite"/>
    </source>
</evidence>